<feature type="coiled-coil region" evidence="1">
    <location>
        <begin position="417"/>
        <end position="451"/>
    </location>
</feature>
<accession>A0A8T6ZDI2</accession>
<organism evidence="4 5">
    <name type="scientific">Paraburkholderia sacchari</name>
    <dbReference type="NCBI Taxonomy" id="159450"/>
    <lineage>
        <taxon>Bacteria</taxon>
        <taxon>Pseudomonadati</taxon>
        <taxon>Pseudomonadota</taxon>
        <taxon>Betaproteobacteria</taxon>
        <taxon>Burkholderiales</taxon>
        <taxon>Burkholderiaceae</taxon>
        <taxon>Paraburkholderia</taxon>
    </lineage>
</organism>
<comment type="caution">
    <text evidence="4">The sequence shown here is derived from an EMBL/GenBank/DDBJ whole genome shotgun (WGS) entry which is preliminary data.</text>
</comment>
<proteinExistence type="predicted"/>
<dbReference type="RefSeq" id="WP_084225422.1">
    <property type="nucleotide sequence ID" value="NZ_CADFGF010000001.1"/>
</dbReference>
<evidence type="ECO:0000256" key="1">
    <source>
        <dbReference type="SAM" id="Coils"/>
    </source>
</evidence>
<evidence type="ECO:0000313" key="5">
    <source>
        <dbReference type="Proteomes" id="UP000030460"/>
    </source>
</evidence>
<evidence type="ECO:0000313" key="4">
    <source>
        <dbReference type="EMBL" id="NLP61659.1"/>
    </source>
</evidence>
<evidence type="ECO:0000259" key="2">
    <source>
        <dbReference type="Pfam" id="PF00535"/>
    </source>
</evidence>
<dbReference type="Pfam" id="PF00535">
    <property type="entry name" value="Glycos_transf_2"/>
    <property type="match status" value="1"/>
</dbReference>
<dbReference type="CDD" id="cd04186">
    <property type="entry name" value="GT_2_like_c"/>
    <property type="match status" value="1"/>
</dbReference>
<dbReference type="Gene3D" id="3.40.50.2000">
    <property type="entry name" value="Glycogen Phosphorylase B"/>
    <property type="match status" value="2"/>
</dbReference>
<reference evidence="4" key="1">
    <citation type="journal article" date="2015" name="Genome Announc.">
        <title>Draft Genome Sequence of the Polyhydroxyalkanoate-Producing Bacterium Burkholderia sacchari LMG 19450 Isolated from Brazilian Sugarcane Plantation Soil.</title>
        <authorList>
            <person name="Alexandrino P.M."/>
            <person name="Mendonca T.T."/>
            <person name="Guaman Bautista L.P."/>
            <person name="Cherix J."/>
            <person name="Lozano-Sakalauskas G.C."/>
            <person name="Fujita A."/>
            <person name="Ramos Filho E."/>
            <person name="Long P."/>
            <person name="Padilla G."/>
            <person name="Taciro M.K."/>
            <person name="Gomez J.G."/>
            <person name="Silva L.F."/>
        </authorList>
    </citation>
    <scope>NUCLEOTIDE SEQUENCE</scope>
    <source>
        <strain evidence="4">LMG 19450</strain>
    </source>
</reference>
<dbReference type="InterPro" id="IPR001173">
    <property type="entry name" value="Glyco_trans_2-like"/>
</dbReference>
<name>A0A8T6ZDI2_9BURK</name>
<feature type="domain" description="Polysaccharide pyruvyl transferase" evidence="3">
    <location>
        <begin position="77"/>
        <end position="211"/>
    </location>
</feature>
<keyword evidence="5" id="KW-1185">Reference proteome</keyword>
<dbReference type="OrthoDB" id="9816564at2"/>
<evidence type="ECO:0000259" key="3">
    <source>
        <dbReference type="Pfam" id="PF04230"/>
    </source>
</evidence>
<dbReference type="InterPro" id="IPR007345">
    <property type="entry name" value="Polysacch_pyruvyl_Trfase"/>
</dbReference>
<reference evidence="4" key="2">
    <citation type="submission" date="2020-04" db="EMBL/GenBank/DDBJ databases">
        <authorList>
            <person name="Alexandrino P."/>
            <person name="Mendonca T."/>
            <person name="Guaman L."/>
            <person name="Cherix J."/>
            <person name="Lozano-Sakalauskas G."/>
            <person name="Fujita A."/>
            <person name="Filho E.R."/>
            <person name="Long P."/>
            <person name="Padilla G."/>
            <person name="Taciro M.K."/>
            <person name="Gomez J.G."/>
            <person name="Silva L.F."/>
            <person name="Torres M."/>
        </authorList>
    </citation>
    <scope>NUCLEOTIDE SEQUENCE</scope>
    <source>
        <strain evidence="4">LMG 19450</strain>
    </source>
</reference>
<feature type="domain" description="Glycosyltransferase 2-like" evidence="2">
    <location>
        <begin position="934"/>
        <end position="1053"/>
    </location>
</feature>
<dbReference type="SUPFAM" id="SSF53756">
    <property type="entry name" value="UDP-Glycosyltransferase/glycogen phosphorylase"/>
    <property type="match status" value="2"/>
</dbReference>
<dbReference type="PANTHER" id="PTHR43179">
    <property type="entry name" value="RHAMNOSYLTRANSFERASE WBBL"/>
    <property type="match status" value="1"/>
</dbReference>
<dbReference type="Pfam" id="PF04230">
    <property type="entry name" value="PS_pyruv_trans"/>
    <property type="match status" value="1"/>
</dbReference>
<protein>
    <submittedName>
        <fullName evidence="4">Glycosyltransferase</fullName>
    </submittedName>
</protein>
<sequence>MDKIVYWLQGESMQNFGDYLSEYLVDRLFLRTARHSSHVRVIGSALDDYFIPDPAVIKQENDGRADLQDTGERVSTLVAWGLGVREPGGLSREKRAQVDILAVRGPVSASELRLGADVAMGDPGLLLPAIYSASKRPKFSGKALCIPHFHDQRTDVEILKSSGCDLVLRPAIVAEFAAVEQFIDAIVSARFVLCASLHAAIVALAYRVPFAFWQTDTIDLPTKWRDFAEAVGLTAEFARDFEGGERLYKECIEGRIKLPSLWELLATAPYPLRPDAILKVLQFELNDALDCTLKDEIASRIQLLDSRAYHFAAIAEESRRIVALLNERIGGLEQQAGDDQRSLGDLRNAVEELRRIVDVRDGEILGLNADIHVRDEELKRRDADLKDREVELARRDAMLKDLTALRVKDGDKLAKVVDQHKRDRENMENVIAQSQRENDELSGQLSATRSELAIIKASTTWRAMGVARRVGSHMPSWARTQLRRSAKALWWTLTPHRTAERVRFLRARAAAAAAGHALPHLTTALMANAERVPENPKRLLVADYRIPMAEVSAGERATVGILRDLAEMGYEVVFLPNGMEASRKHERELKAYGVEVVTRESGYDSSVAFLRARGHEFGAFYLIRVDVAETMLGVIREVAPYARVIFHAPDLHFLREMRQAEIDKTIESRAKAEDTRRREFAIMRRVDHVVVVSPAEVPYLKAELPELPVSVFPALYVPVEAAPAPFATRKHLFFLGGFAHTPNVNAVEWFSKEVWPLIRDRLPGVEFHIVGAEAPPAVTELANIPGIKVVGFVPDLTPILTTMRVGVAPLLYGAGIKGKVGMTMGAGIPCVCTDIAAEGMHVQDGVHALIADDPRHFADAVVKLYGDEVLWNRLSRNGRVLIAQSFGDAANRASLMRVLDAAHALPLDLVTDYCRSLAPRAVPVPDDEANVDVSIIVPVYNQWRMTYACLNSILETTLGNGVCYELILADDGSTDETVNAEMLYPGLKVVKTERNVGFLRNCNNATRHARGRHILLLNNDTIVLPGWLENLYRTLEDDPGIAIAGSKMLYPDGLIQEAGAVLFSDGTANNTGRGCARHTPVFNIEREVDYISGCSILVRKSFWDAVGGFDERYKNAYCEDSDLAMSARSSGMRVVYQPASEVIHFEHASYADQAPSHNTALQDHNIRLLREKWKDVFARDHYPPVPWQLAASRAERTIPPRAMKRRKSGKLNVLYFSPFPSHPANHGNRATINQFASWIRNAGHKVHFALLQSHEYEQSDLDDMRAAWDSLDVLPFSNPMMANGHDIPFDGWYEEGLGERIRCLCDRYEIDIVFCSYIFQSKLLEFVPSHMLKVIDTHDKMGNRYDMLRKNGQPLEFFSCTPAEEGRYLQRADIVIGRREEEARYFDEVAGRAISVVIPHIEAPRFLDKRFNRMEKVGVVASANRINLALVREYLETIDRQLRGRPCPFVVEVAGQVAEMVRGLSPGEAAVFRRPWVSMRGFVEDIGEFYSELDLVVSPVTMGTGINVKTVQAMAFGMPLLTTECGSKGIETGDPMHIHADLKSLVQDLFALHRNPDALQRLAELSRKRYLQFYSEGLKGFDRIFEYPGLIQATPFSLAQ</sequence>
<dbReference type="Proteomes" id="UP000030460">
    <property type="component" value="Unassembled WGS sequence"/>
</dbReference>
<keyword evidence="1" id="KW-0175">Coiled coil</keyword>
<dbReference type="InterPro" id="IPR029044">
    <property type="entry name" value="Nucleotide-diphossugar_trans"/>
</dbReference>
<dbReference type="Pfam" id="PF13692">
    <property type="entry name" value="Glyco_trans_1_4"/>
    <property type="match status" value="2"/>
</dbReference>
<dbReference type="PANTHER" id="PTHR43179:SF7">
    <property type="entry name" value="RHAMNOSYLTRANSFERASE WBBL"/>
    <property type="match status" value="1"/>
</dbReference>
<dbReference type="SUPFAM" id="SSF53448">
    <property type="entry name" value="Nucleotide-diphospho-sugar transferases"/>
    <property type="match status" value="1"/>
</dbReference>
<dbReference type="EMBL" id="JTDB02000002">
    <property type="protein sequence ID" value="NLP61659.1"/>
    <property type="molecule type" value="Genomic_DNA"/>
</dbReference>
<dbReference type="CDD" id="cd03801">
    <property type="entry name" value="GT4_PimA-like"/>
    <property type="match status" value="1"/>
</dbReference>
<dbReference type="Gene3D" id="3.90.550.10">
    <property type="entry name" value="Spore Coat Polysaccharide Biosynthesis Protein SpsA, Chain A"/>
    <property type="match status" value="1"/>
</dbReference>
<gene>
    <name evidence="4" type="ORF">NH14_010875</name>
</gene>